<feature type="transmembrane region" description="Helical" evidence="1">
    <location>
        <begin position="20"/>
        <end position="37"/>
    </location>
</feature>
<proteinExistence type="predicted"/>
<protein>
    <submittedName>
        <fullName evidence="2">Uncharacterized protein</fullName>
    </submittedName>
</protein>
<dbReference type="EMBL" id="BLXT01005891">
    <property type="protein sequence ID" value="GFO27192.1"/>
    <property type="molecule type" value="Genomic_DNA"/>
</dbReference>
<dbReference type="AlphaFoldDB" id="A0AAV4C6H8"/>
<gene>
    <name evidence="2" type="ORF">PoB_005369700</name>
</gene>
<evidence type="ECO:0000313" key="2">
    <source>
        <dbReference type="EMBL" id="GFO27192.1"/>
    </source>
</evidence>
<sequence length="93" mass="10679">MKPEFWTPKERKDPDRPRFSLTMIITGISILALLTAASQHRQSHHSGITFRVEINSFTINFTPQWTSVIMPISKSPFGHLQGLKLSKISLLRY</sequence>
<evidence type="ECO:0000256" key="1">
    <source>
        <dbReference type="SAM" id="Phobius"/>
    </source>
</evidence>
<dbReference type="Proteomes" id="UP000735302">
    <property type="component" value="Unassembled WGS sequence"/>
</dbReference>
<keyword evidence="1" id="KW-0812">Transmembrane</keyword>
<keyword evidence="1" id="KW-1133">Transmembrane helix</keyword>
<comment type="caution">
    <text evidence="2">The sequence shown here is derived from an EMBL/GenBank/DDBJ whole genome shotgun (WGS) entry which is preliminary data.</text>
</comment>
<organism evidence="2 3">
    <name type="scientific">Plakobranchus ocellatus</name>
    <dbReference type="NCBI Taxonomy" id="259542"/>
    <lineage>
        <taxon>Eukaryota</taxon>
        <taxon>Metazoa</taxon>
        <taxon>Spiralia</taxon>
        <taxon>Lophotrochozoa</taxon>
        <taxon>Mollusca</taxon>
        <taxon>Gastropoda</taxon>
        <taxon>Heterobranchia</taxon>
        <taxon>Euthyneura</taxon>
        <taxon>Panpulmonata</taxon>
        <taxon>Sacoglossa</taxon>
        <taxon>Placobranchoidea</taxon>
        <taxon>Plakobranchidae</taxon>
        <taxon>Plakobranchus</taxon>
    </lineage>
</organism>
<evidence type="ECO:0000313" key="3">
    <source>
        <dbReference type="Proteomes" id="UP000735302"/>
    </source>
</evidence>
<reference evidence="2 3" key="1">
    <citation type="journal article" date="2021" name="Elife">
        <title>Chloroplast acquisition without the gene transfer in kleptoplastic sea slugs, Plakobranchus ocellatus.</title>
        <authorList>
            <person name="Maeda T."/>
            <person name="Takahashi S."/>
            <person name="Yoshida T."/>
            <person name="Shimamura S."/>
            <person name="Takaki Y."/>
            <person name="Nagai Y."/>
            <person name="Toyoda A."/>
            <person name="Suzuki Y."/>
            <person name="Arimoto A."/>
            <person name="Ishii H."/>
            <person name="Satoh N."/>
            <person name="Nishiyama T."/>
            <person name="Hasebe M."/>
            <person name="Maruyama T."/>
            <person name="Minagawa J."/>
            <person name="Obokata J."/>
            <person name="Shigenobu S."/>
        </authorList>
    </citation>
    <scope>NUCLEOTIDE SEQUENCE [LARGE SCALE GENOMIC DNA]</scope>
</reference>
<keyword evidence="1" id="KW-0472">Membrane</keyword>
<accession>A0AAV4C6H8</accession>
<name>A0AAV4C6H8_9GAST</name>
<keyword evidence="3" id="KW-1185">Reference proteome</keyword>